<name>A0AC61YAB4_9FLAO</name>
<evidence type="ECO:0000313" key="2">
    <source>
        <dbReference type="Proteomes" id="UP000356253"/>
    </source>
</evidence>
<reference evidence="1" key="1">
    <citation type="submission" date="2019-09" db="EMBL/GenBank/DDBJ databases">
        <authorList>
            <person name="Rodrigo-Torres L."/>
            <person name="Arahal R. D."/>
            <person name="Lucena T."/>
        </authorList>
    </citation>
    <scope>NUCLEOTIDE SEQUENCE</scope>
    <source>
        <strain evidence="1">ISS653</strain>
    </source>
</reference>
<gene>
    <name evidence="1" type="ORF">FVB9532_02744</name>
</gene>
<organism evidence="1 2">
    <name type="scientific">Mesonia oceanica</name>
    <dbReference type="NCBI Taxonomy" id="2687242"/>
    <lineage>
        <taxon>Bacteria</taxon>
        <taxon>Pseudomonadati</taxon>
        <taxon>Bacteroidota</taxon>
        <taxon>Flavobacteriia</taxon>
        <taxon>Flavobacteriales</taxon>
        <taxon>Flavobacteriaceae</taxon>
        <taxon>Mesonia</taxon>
    </lineage>
</organism>
<protein>
    <submittedName>
        <fullName evidence="1">Uncharacterized protein</fullName>
    </submittedName>
</protein>
<dbReference type="Proteomes" id="UP000356253">
    <property type="component" value="Unassembled WGS sequence"/>
</dbReference>
<accession>A0AC61YAB4</accession>
<sequence>MKQKLVTFILFLVSTFPLFAQINPVQNLSWYHGYDYGNNYFTLAWEEPEEPHDNLVGYNVYRENDLFIFVTGTSIYNIESPVNPDYGSNCGGESFLFYGNGVDDFTAYVTAVYGSEKIESAQQSIQVDGPLLSTLTSQKEKFIIYPNPSDGLVNIQSEGLKAIQVFDLNGRMIKQFEPSNQIDLSEISKGIYVIKLISELGVRVDKVVIR</sequence>
<keyword evidence="2" id="KW-1185">Reference proteome</keyword>
<proteinExistence type="predicted"/>
<evidence type="ECO:0000313" key="1">
    <source>
        <dbReference type="EMBL" id="VVV01452.1"/>
    </source>
</evidence>
<comment type="caution">
    <text evidence="1">The sequence shown here is derived from an EMBL/GenBank/DDBJ whole genome shotgun (WGS) entry which is preliminary data.</text>
</comment>
<dbReference type="EMBL" id="CABVMM010000010">
    <property type="protein sequence ID" value="VVV01452.1"/>
    <property type="molecule type" value="Genomic_DNA"/>
</dbReference>